<organism evidence="1 2">
    <name type="scientific">Roseofilum acuticapitatum BLCC-M154</name>
    <dbReference type="NCBI Taxonomy" id="3022444"/>
    <lineage>
        <taxon>Bacteria</taxon>
        <taxon>Bacillati</taxon>
        <taxon>Cyanobacteriota</taxon>
        <taxon>Cyanophyceae</taxon>
        <taxon>Desertifilales</taxon>
        <taxon>Desertifilaceae</taxon>
        <taxon>Roseofilum</taxon>
        <taxon>Roseofilum acuticapitatum</taxon>
    </lineage>
</organism>
<dbReference type="EMBL" id="JAQOSP010000116">
    <property type="protein sequence ID" value="MDJ1171425.1"/>
    <property type="molecule type" value="Genomic_DNA"/>
</dbReference>
<proteinExistence type="predicted"/>
<sequence>MSKNMINTISSHQRRWATLPGSRLWATLLLSLSIVTTGVGVQAAETVPNELKQVIEQIDSNASQQNLEGVLAFYDRQFKSDDGLTRSSLAEVLAGFWQDYSQIRYSTEIESWKQEGNAWIAETVTKIQGQKMMMGRSMDMRSEIRSRQRLENQKLVQQEILSERTILTSGNNPPTVDFLLPEQVLIGQRFSVDAIVQEPLGNDVLLGAVLEEPINVDNYLESESIDLELLSAGGLFKLGTAPVIPEPRWISAVLIRGDGITMITQRLRVVKSINN</sequence>
<protein>
    <submittedName>
        <fullName evidence="1">Nuclear transport factor 2 family protein</fullName>
    </submittedName>
</protein>
<evidence type="ECO:0000313" key="2">
    <source>
        <dbReference type="Proteomes" id="UP001235303"/>
    </source>
</evidence>
<dbReference type="RefSeq" id="WP_283755178.1">
    <property type="nucleotide sequence ID" value="NZ_JAQOSP010000116.1"/>
</dbReference>
<name>A0ABT7AX25_9CYAN</name>
<comment type="caution">
    <text evidence="1">The sequence shown here is derived from an EMBL/GenBank/DDBJ whole genome shotgun (WGS) entry which is preliminary data.</text>
</comment>
<dbReference type="Proteomes" id="UP001235303">
    <property type="component" value="Unassembled WGS sequence"/>
</dbReference>
<reference evidence="1 2" key="1">
    <citation type="submission" date="2023-01" db="EMBL/GenBank/DDBJ databases">
        <title>Novel diversity within Roseofilum (Cyanobacteria; Desertifilaceae) from marine benthic mats with descriptions of four novel species.</title>
        <authorList>
            <person name="Wang Y."/>
            <person name="Berthold D.E."/>
            <person name="Hu J."/>
            <person name="Lefler F.W."/>
            <person name="Laughinghouse H.D. IV."/>
        </authorList>
    </citation>
    <scope>NUCLEOTIDE SEQUENCE [LARGE SCALE GENOMIC DNA]</scope>
    <source>
        <strain evidence="1 2">BLCC-M154</strain>
    </source>
</reference>
<evidence type="ECO:0000313" key="1">
    <source>
        <dbReference type="EMBL" id="MDJ1171425.1"/>
    </source>
</evidence>
<accession>A0ABT7AX25</accession>
<keyword evidence="2" id="KW-1185">Reference proteome</keyword>
<gene>
    <name evidence="1" type="ORF">PMG71_18495</name>
</gene>